<dbReference type="InterPro" id="IPR036388">
    <property type="entry name" value="WH-like_DNA-bd_sf"/>
</dbReference>
<dbReference type="NCBIfam" id="TIGR02989">
    <property type="entry name" value="Sig-70_gvs1"/>
    <property type="match status" value="1"/>
</dbReference>
<protein>
    <submittedName>
        <fullName evidence="6">RNA polymerase sigma factor SigL</fullName>
    </submittedName>
</protein>
<comment type="caution">
    <text evidence="6">The sequence shown here is derived from an EMBL/GenBank/DDBJ whole genome shotgun (WGS) entry which is preliminary data.</text>
</comment>
<dbReference type="PANTHER" id="PTHR43133:SF51">
    <property type="entry name" value="RNA POLYMERASE SIGMA FACTOR"/>
    <property type="match status" value="1"/>
</dbReference>
<dbReference type="SUPFAM" id="SSF88659">
    <property type="entry name" value="Sigma3 and sigma4 domains of RNA polymerase sigma factors"/>
    <property type="match status" value="1"/>
</dbReference>
<dbReference type="AlphaFoldDB" id="A0A5C5VWJ0"/>
<dbReference type="OrthoDB" id="6383365at2"/>
<dbReference type="PANTHER" id="PTHR43133">
    <property type="entry name" value="RNA POLYMERASE ECF-TYPE SIGMA FACTO"/>
    <property type="match status" value="1"/>
</dbReference>
<evidence type="ECO:0000256" key="3">
    <source>
        <dbReference type="ARBA" id="ARBA00023082"/>
    </source>
</evidence>
<evidence type="ECO:0000256" key="5">
    <source>
        <dbReference type="SAM" id="MobiDB-lite"/>
    </source>
</evidence>
<keyword evidence="7" id="KW-1185">Reference proteome</keyword>
<dbReference type="InterPro" id="IPR013324">
    <property type="entry name" value="RNA_pol_sigma_r3/r4-like"/>
</dbReference>
<organism evidence="6 7">
    <name type="scientific">Botrimarina hoheduenensis</name>
    <dbReference type="NCBI Taxonomy" id="2528000"/>
    <lineage>
        <taxon>Bacteria</taxon>
        <taxon>Pseudomonadati</taxon>
        <taxon>Planctomycetota</taxon>
        <taxon>Planctomycetia</taxon>
        <taxon>Pirellulales</taxon>
        <taxon>Lacipirellulaceae</taxon>
        <taxon>Botrimarina</taxon>
    </lineage>
</organism>
<dbReference type="InterPro" id="IPR013325">
    <property type="entry name" value="RNA_pol_sigma_r2"/>
</dbReference>
<evidence type="ECO:0000313" key="6">
    <source>
        <dbReference type="EMBL" id="TWT42894.1"/>
    </source>
</evidence>
<keyword evidence="2" id="KW-0805">Transcription regulation</keyword>
<dbReference type="InterPro" id="IPR039425">
    <property type="entry name" value="RNA_pol_sigma-70-like"/>
</dbReference>
<dbReference type="SUPFAM" id="SSF88946">
    <property type="entry name" value="Sigma2 domain of RNA polymerase sigma factors"/>
    <property type="match status" value="1"/>
</dbReference>
<keyword evidence="4" id="KW-0804">Transcription</keyword>
<reference evidence="6 7" key="1">
    <citation type="submission" date="2019-02" db="EMBL/GenBank/DDBJ databases">
        <title>Deep-cultivation of Planctomycetes and their phenomic and genomic characterization uncovers novel biology.</title>
        <authorList>
            <person name="Wiegand S."/>
            <person name="Jogler M."/>
            <person name="Boedeker C."/>
            <person name="Pinto D."/>
            <person name="Vollmers J."/>
            <person name="Rivas-Marin E."/>
            <person name="Kohn T."/>
            <person name="Peeters S.H."/>
            <person name="Heuer A."/>
            <person name="Rast P."/>
            <person name="Oberbeckmann S."/>
            <person name="Bunk B."/>
            <person name="Jeske O."/>
            <person name="Meyerdierks A."/>
            <person name="Storesund J.E."/>
            <person name="Kallscheuer N."/>
            <person name="Luecker S."/>
            <person name="Lage O.M."/>
            <person name="Pohl T."/>
            <person name="Merkel B.J."/>
            <person name="Hornburger P."/>
            <person name="Mueller R.-W."/>
            <person name="Bruemmer F."/>
            <person name="Labrenz M."/>
            <person name="Spormann A.M."/>
            <person name="Op Den Camp H."/>
            <person name="Overmann J."/>
            <person name="Amann R."/>
            <person name="Jetten M.S.M."/>
            <person name="Mascher T."/>
            <person name="Medema M.H."/>
            <person name="Devos D.P."/>
            <person name="Kaster A.-K."/>
            <person name="Ovreas L."/>
            <person name="Rohde M."/>
            <person name="Galperin M.Y."/>
            <person name="Jogler C."/>
        </authorList>
    </citation>
    <scope>NUCLEOTIDE SEQUENCE [LARGE SCALE GENOMIC DNA]</scope>
    <source>
        <strain evidence="6 7">Pla111</strain>
    </source>
</reference>
<evidence type="ECO:0000256" key="1">
    <source>
        <dbReference type="ARBA" id="ARBA00010641"/>
    </source>
</evidence>
<dbReference type="GO" id="GO:0006352">
    <property type="term" value="P:DNA-templated transcription initiation"/>
    <property type="evidence" value="ECO:0007669"/>
    <property type="project" value="InterPro"/>
</dbReference>
<evidence type="ECO:0000313" key="7">
    <source>
        <dbReference type="Proteomes" id="UP000318995"/>
    </source>
</evidence>
<gene>
    <name evidence="6" type="ORF">Pla111_25320</name>
</gene>
<proteinExistence type="inferred from homology"/>
<evidence type="ECO:0000256" key="2">
    <source>
        <dbReference type="ARBA" id="ARBA00023015"/>
    </source>
</evidence>
<dbReference type="InterPro" id="IPR014331">
    <property type="entry name" value="RNA_pol_sigma70_ECF_RHOBA"/>
</dbReference>
<dbReference type="Gene3D" id="1.10.1740.10">
    <property type="match status" value="1"/>
</dbReference>
<dbReference type="GO" id="GO:0016987">
    <property type="term" value="F:sigma factor activity"/>
    <property type="evidence" value="ECO:0007669"/>
    <property type="project" value="UniProtKB-KW"/>
</dbReference>
<dbReference type="Gene3D" id="1.10.10.10">
    <property type="entry name" value="Winged helix-like DNA-binding domain superfamily/Winged helix DNA-binding domain"/>
    <property type="match status" value="1"/>
</dbReference>
<keyword evidence="3" id="KW-0731">Sigma factor</keyword>
<dbReference type="RefSeq" id="WP_146574769.1">
    <property type="nucleotide sequence ID" value="NZ_SJPH01000005.1"/>
</dbReference>
<name>A0A5C5VWJ0_9BACT</name>
<dbReference type="InterPro" id="IPR014284">
    <property type="entry name" value="RNA_pol_sigma-70_dom"/>
</dbReference>
<dbReference type="EMBL" id="SJPH01000005">
    <property type="protein sequence ID" value="TWT42894.1"/>
    <property type="molecule type" value="Genomic_DNA"/>
</dbReference>
<evidence type="ECO:0000256" key="4">
    <source>
        <dbReference type="ARBA" id="ARBA00023163"/>
    </source>
</evidence>
<feature type="compositionally biased region" description="Basic and acidic residues" evidence="5">
    <location>
        <begin position="7"/>
        <end position="21"/>
    </location>
</feature>
<dbReference type="NCBIfam" id="TIGR02937">
    <property type="entry name" value="sigma70-ECF"/>
    <property type="match status" value="1"/>
</dbReference>
<comment type="similarity">
    <text evidence="1">Belongs to the sigma-70 factor family. ECF subfamily.</text>
</comment>
<dbReference type="Proteomes" id="UP000318995">
    <property type="component" value="Unassembled WGS sequence"/>
</dbReference>
<accession>A0A5C5VWJ0</accession>
<sequence>MAGGTHDPGDVEERGAEREDSVTDSSYPEESSSSEREAGKPLPIDQHDQFVMLVIDSQQRLFAYTLSLVLDRERARDIVQQTNLVLLEKEADFRHGTDFFAWAARVAYYEVLADRRRRYRDRHLFSDDLLAMIAEESSKIAGALEDRAEALQLCLRKLSGEHRDLLLQRYRPGGSVAAIAESMGKTPGAISAVLHRLRAGLVDCVERRLRELSRP</sequence>
<feature type="region of interest" description="Disordered" evidence="5">
    <location>
        <begin position="1"/>
        <end position="41"/>
    </location>
</feature>